<dbReference type="InterPro" id="IPR017941">
    <property type="entry name" value="Rieske_2Fe-2S"/>
</dbReference>
<evidence type="ECO:0000313" key="6">
    <source>
        <dbReference type="EMBL" id="OUR74837.1"/>
    </source>
</evidence>
<reference evidence="7" key="1">
    <citation type="journal article" date="2017" name="Proc. Natl. Acad. Sci. U.S.A.">
        <title>Simulation of Deepwater Horizon oil plume reveals substrate specialization within a complex community of hydrocarbon degraders.</title>
        <authorList>
            <person name="Hu P."/>
            <person name="Dubinsky E.A."/>
            <person name="Probst A.J."/>
            <person name="Wang J."/>
            <person name="Sieber C.M.K."/>
            <person name="Tom L.M."/>
            <person name="Gardinali P."/>
            <person name="Banfield J.F."/>
            <person name="Atlas R.M."/>
            <person name="Andersen G.L."/>
        </authorList>
    </citation>
    <scope>NUCLEOTIDE SEQUENCE [LARGE SCALE GENOMIC DNA]</scope>
</reference>
<proteinExistence type="predicted"/>
<dbReference type="PROSITE" id="PS51296">
    <property type="entry name" value="RIESKE"/>
    <property type="match status" value="1"/>
</dbReference>
<dbReference type="PANTHER" id="PTHR21496:SF23">
    <property type="entry name" value="3-PHENYLPROPIONATE_CINNAMIC ACID DIOXYGENASE FERREDOXIN SUBUNIT"/>
    <property type="match status" value="1"/>
</dbReference>
<evidence type="ECO:0000259" key="5">
    <source>
        <dbReference type="PROSITE" id="PS51296"/>
    </source>
</evidence>
<keyword evidence="4" id="KW-0411">Iron-sulfur</keyword>
<dbReference type="Gene3D" id="2.102.10.10">
    <property type="entry name" value="Rieske [2Fe-2S] iron-sulphur domain"/>
    <property type="match status" value="1"/>
</dbReference>
<dbReference type="AlphaFoldDB" id="A0A1Y5E2E8"/>
<evidence type="ECO:0000313" key="7">
    <source>
        <dbReference type="Proteomes" id="UP000243053"/>
    </source>
</evidence>
<sequence>MSKWIEVFPASDLKPGMSTRVDLVGVELLLVNINGELFAIENVCSHDGGELSDGEINGNEITCPRHFARFNLKTGAVLCPPAFEDINTYAVRIFEGIVQVSDEANK</sequence>
<dbReference type="SUPFAM" id="SSF50022">
    <property type="entry name" value="ISP domain"/>
    <property type="match status" value="1"/>
</dbReference>
<accession>A0A1Y5E2E8</accession>
<evidence type="ECO:0000256" key="4">
    <source>
        <dbReference type="ARBA" id="ARBA00023014"/>
    </source>
</evidence>
<evidence type="ECO:0000256" key="2">
    <source>
        <dbReference type="ARBA" id="ARBA00022723"/>
    </source>
</evidence>
<feature type="domain" description="Rieske" evidence="5">
    <location>
        <begin position="5"/>
        <end position="100"/>
    </location>
</feature>
<dbReference type="Proteomes" id="UP000243053">
    <property type="component" value="Unassembled WGS sequence"/>
</dbReference>
<dbReference type="Pfam" id="PF00355">
    <property type="entry name" value="Rieske"/>
    <property type="match status" value="1"/>
</dbReference>
<protein>
    <recommendedName>
        <fullName evidence="5">Rieske domain-containing protein</fullName>
    </recommendedName>
</protein>
<keyword evidence="3" id="KW-0408">Iron</keyword>
<dbReference type="EMBL" id="MAAF01000120">
    <property type="protein sequence ID" value="OUR74837.1"/>
    <property type="molecule type" value="Genomic_DNA"/>
</dbReference>
<dbReference type="InterPro" id="IPR036922">
    <property type="entry name" value="Rieske_2Fe-2S_sf"/>
</dbReference>
<name>A0A1Y5E2E8_COLPS</name>
<organism evidence="6 7">
    <name type="scientific">Colwellia psychrerythraea</name>
    <name type="common">Vibrio psychroerythus</name>
    <dbReference type="NCBI Taxonomy" id="28229"/>
    <lineage>
        <taxon>Bacteria</taxon>
        <taxon>Pseudomonadati</taxon>
        <taxon>Pseudomonadota</taxon>
        <taxon>Gammaproteobacteria</taxon>
        <taxon>Alteromonadales</taxon>
        <taxon>Colwelliaceae</taxon>
        <taxon>Colwellia</taxon>
    </lineage>
</organism>
<comment type="caution">
    <text evidence="6">The sequence shown here is derived from an EMBL/GenBank/DDBJ whole genome shotgun (WGS) entry which is preliminary data.</text>
</comment>
<evidence type="ECO:0000256" key="3">
    <source>
        <dbReference type="ARBA" id="ARBA00023004"/>
    </source>
</evidence>
<dbReference type="GO" id="GO:0051537">
    <property type="term" value="F:2 iron, 2 sulfur cluster binding"/>
    <property type="evidence" value="ECO:0007669"/>
    <property type="project" value="UniProtKB-KW"/>
</dbReference>
<dbReference type="CDD" id="cd03528">
    <property type="entry name" value="Rieske_RO_ferredoxin"/>
    <property type="match status" value="1"/>
</dbReference>
<dbReference type="PANTHER" id="PTHR21496">
    <property type="entry name" value="FERREDOXIN-RELATED"/>
    <property type="match status" value="1"/>
</dbReference>
<evidence type="ECO:0000256" key="1">
    <source>
        <dbReference type="ARBA" id="ARBA00022714"/>
    </source>
</evidence>
<keyword evidence="1" id="KW-0001">2Fe-2S</keyword>
<gene>
    <name evidence="6" type="ORF">A9Q75_18975</name>
</gene>
<dbReference type="GO" id="GO:0046872">
    <property type="term" value="F:metal ion binding"/>
    <property type="evidence" value="ECO:0007669"/>
    <property type="project" value="UniProtKB-KW"/>
</dbReference>
<keyword evidence="2" id="KW-0479">Metal-binding</keyword>